<accession>A0ABX8B458</accession>
<sequence length="95" mass="9881">MSSIEGNFSNLPLSEKIFHLHQIGVETTLSVLKFIPGLPFKGIDAIGELTALPVSAMRGIMAGLSGTPATTDTPASSAKSAASEEPKRIVLTTKS</sequence>
<evidence type="ECO:0000313" key="3">
    <source>
        <dbReference type="Proteomes" id="UP000677668"/>
    </source>
</evidence>
<keyword evidence="3" id="KW-1185">Reference proteome</keyword>
<reference evidence="2 3" key="1">
    <citation type="submission" date="2021-03" db="EMBL/GenBank/DDBJ databases">
        <title>Genomic and phenotypic characterization of Chloracidobacterium isolates provides evidence for multiple species.</title>
        <authorList>
            <person name="Saini M.K."/>
            <person name="Costas A.M.G."/>
            <person name="Tank M."/>
            <person name="Bryant D.A."/>
        </authorList>
    </citation>
    <scope>NUCLEOTIDE SEQUENCE [LARGE SCALE GENOMIC DNA]</scope>
    <source>
        <strain evidence="2 3">N</strain>
    </source>
</reference>
<gene>
    <name evidence="2" type="ORF">J8C05_13215</name>
</gene>
<dbReference type="RefSeq" id="WP_058868568.1">
    <property type="nucleotide sequence ID" value="NZ_CP072643.1"/>
</dbReference>
<evidence type="ECO:0000313" key="2">
    <source>
        <dbReference type="EMBL" id="QUV95770.1"/>
    </source>
</evidence>
<dbReference type="EMBL" id="CP072643">
    <property type="protein sequence ID" value="QUV95770.1"/>
    <property type="molecule type" value="Genomic_DNA"/>
</dbReference>
<name>A0ABX8B458_9BACT</name>
<dbReference type="Proteomes" id="UP000677668">
    <property type="component" value="Chromosome 2"/>
</dbReference>
<protein>
    <submittedName>
        <fullName evidence="2">Uncharacterized protein</fullName>
    </submittedName>
</protein>
<organism evidence="2 3">
    <name type="scientific">Chloracidobacterium sp. N</name>
    <dbReference type="NCBI Taxonomy" id="2821540"/>
    <lineage>
        <taxon>Bacteria</taxon>
        <taxon>Pseudomonadati</taxon>
        <taxon>Acidobacteriota</taxon>
        <taxon>Terriglobia</taxon>
        <taxon>Terriglobales</taxon>
        <taxon>Acidobacteriaceae</taxon>
        <taxon>Chloracidobacterium</taxon>
        <taxon>Chloracidobacterium aggregatum</taxon>
    </lineage>
</organism>
<feature type="compositionally biased region" description="Low complexity" evidence="1">
    <location>
        <begin position="65"/>
        <end position="81"/>
    </location>
</feature>
<proteinExistence type="predicted"/>
<feature type="region of interest" description="Disordered" evidence="1">
    <location>
        <begin position="65"/>
        <end position="95"/>
    </location>
</feature>
<evidence type="ECO:0000256" key="1">
    <source>
        <dbReference type="SAM" id="MobiDB-lite"/>
    </source>
</evidence>